<accession>A0ABX7M6K4</accession>
<organism evidence="2 3">
    <name type="scientific">Niveibacterium microcysteis</name>
    <dbReference type="NCBI Taxonomy" id="2811415"/>
    <lineage>
        <taxon>Bacteria</taxon>
        <taxon>Pseudomonadati</taxon>
        <taxon>Pseudomonadota</taxon>
        <taxon>Betaproteobacteria</taxon>
        <taxon>Rhodocyclales</taxon>
        <taxon>Rhodocyclaceae</taxon>
        <taxon>Niveibacterium</taxon>
    </lineage>
</organism>
<dbReference type="PANTHER" id="PTHR35024:SF4">
    <property type="entry name" value="POLYMER-FORMING CYTOSKELETAL PROTEIN"/>
    <property type="match status" value="1"/>
</dbReference>
<dbReference type="PANTHER" id="PTHR35024">
    <property type="entry name" value="HYPOTHETICAL CYTOSOLIC PROTEIN"/>
    <property type="match status" value="1"/>
</dbReference>
<gene>
    <name evidence="2" type="ORF">JY500_00295</name>
</gene>
<name>A0ABX7M6K4_9RHOO</name>
<dbReference type="RefSeq" id="WP_172202012.1">
    <property type="nucleotide sequence ID" value="NZ_CP071060.1"/>
</dbReference>
<keyword evidence="3" id="KW-1185">Reference proteome</keyword>
<evidence type="ECO:0000256" key="1">
    <source>
        <dbReference type="ARBA" id="ARBA00044755"/>
    </source>
</evidence>
<reference evidence="2 3" key="1">
    <citation type="submission" date="2021-02" db="EMBL/GenBank/DDBJ databases">
        <title>Niveibacterium changnyeongensis HC41.</title>
        <authorList>
            <person name="Kang M."/>
        </authorList>
    </citation>
    <scope>NUCLEOTIDE SEQUENCE [LARGE SCALE GENOMIC DNA]</scope>
    <source>
        <strain evidence="2 3">HC41</strain>
    </source>
</reference>
<evidence type="ECO:0000313" key="2">
    <source>
        <dbReference type="EMBL" id="QSI77126.1"/>
    </source>
</evidence>
<dbReference type="Pfam" id="PF04519">
    <property type="entry name" value="Bactofilin"/>
    <property type="match status" value="1"/>
</dbReference>
<dbReference type="InterPro" id="IPR007607">
    <property type="entry name" value="BacA/B"/>
</dbReference>
<protein>
    <submittedName>
        <fullName evidence="2">Polymer-forming cytoskeletal protein</fullName>
    </submittedName>
</protein>
<proteinExistence type="inferred from homology"/>
<sequence length="154" mass="16477">MFGKSKKPHLIEVSKLSSLIAEDVEITGDIVFGSGLRIDGTLKGNAMGKDGDSKKEKSLLVLSDKGRIEGSVRCYDAVINGTVIGDLEVEHFLELQPKARVSGTIRYHKLQMEVGAGVQGTITQVGGDALRDNVVELPAEKADKGDKAERARSA</sequence>
<comment type="similarity">
    <text evidence="1">Belongs to the bactofilin family.</text>
</comment>
<evidence type="ECO:0000313" key="3">
    <source>
        <dbReference type="Proteomes" id="UP000663570"/>
    </source>
</evidence>
<dbReference type="Proteomes" id="UP000663570">
    <property type="component" value="Chromosome"/>
</dbReference>
<dbReference type="EMBL" id="CP071060">
    <property type="protein sequence ID" value="QSI77126.1"/>
    <property type="molecule type" value="Genomic_DNA"/>
</dbReference>